<dbReference type="EMBL" id="SZYE01000003">
    <property type="protein sequence ID" value="TKR27312.1"/>
    <property type="molecule type" value="Genomic_DNA"/>
</dbReference>
<dbReference type="Proteomes" id="UP000308121">
    <property type="component" value="Unassembled WGS sequence"/>
</dbReference>
<comment type="caution">
    <text evidence="2">The sequence shown here is derived from an EMBL/GenBank/DDBJ whole genome shotgun (WGS) entry which is preliminary data.</text>
</comment>
<accession>A0A7Z8K282</accession>
<evidence type="ECO:0000313" key="2">
    <source>
        <dbReference type="EMBL" id="TKR27312.1"/>
    </source>
</evidence>
<feature type="region of interest" description="Disordered" evidence="1">
    <location>
        <begin position="1"/>
        <end position="35"/>
    </location>
</feature>
<gene>
    <name evidence="2" type="ORF">FA014_01025</name>
</gene>
<protein>
    <recommendedName>
        <fullName evidence="4">PepSY domain-containing protein</fullName>
    </recommendedName>
</protein>
<evidence type="ECO:0000313" key="3">
    <source>
        <dbReference type="Proteomes" id="UP000308121"/>
    </source>
</evidence>
<organism evidence="2 3">
    <name type="scientific">Cellulomonas hominis</name>
    <dbReference type="NCBI Taxonomy" id="156981"/>
    <lineage>
        <taxon>Bacteria</taxon>
        <taxon>Bacillati</taxon>
        <taxon>Actinomycetota</taxon>
        <taxon>Actinomycetes</taxon>
        <taxon>Micrococcales</taxon>
        <taxon>Cellulomonadaceae</taxon>
        <taxon>Cellulomonas</taxon>
    </lineage>
</organism>
<dbReference type="AlphaFoldDB" id="A0A7Z8K282"/>
<evidence type="ECO:0008006" key="4">
    <source>
        <dbReference type="Google" id="ProtNLM"/>
    </source>
</evidence>
<evidence type="ECO:0000256" key="1">
    <source>
        <dbReference type="SAM" id="MobiDB-lite"/>
    </source>
</evidence>
<proteinExistence type="predicted"/>
<name>A0A7Z8K282_9CELL</name>
<dbReference type="RefSeq" id="WP_154727857.1">
    <property type="nucleotide sequence ID" value="NZ_SZYE01000003.1"/>
</dbReference>
<feature type="compositionally biased region" description="Low complexity" evidence="1">
    <location>
        <begin position="9"/>
        <end position="30"/>
    </location>
</feature>
<reference evidence="2 3" key="1">
    <citation type="submission" date="2019-05" db="EMBL/GenBank/DDBJ databases">
        <title>Genome sequence of Cellulomonas hominis strain CS1.</title>
        <authorList>
            <person name="Belmont J."/>
            <person name="Maclea K.S."/>
        </authorList>
    </citation>
    <scope>NUCLEOTIDE SEQUENCE [LARGE SCALE GENOMIC DNA]</scope>
    <source>
        <strain evidence="2 3">CS1</strain>
    </source>
</reference>
<sequence length="177" mass="18415">MTWPDRHGTQVVQPAVTAPATPVTPGTATTSPPDLTDRGSATADELIAAIDTAVAAAQGRGAECIEVHRGGFLVTVQLADGADVDVVVPSTGAAEVRHQRDDRDRTPSPLLNPDDIHKLVDVAREASAGATLIELSTSDDPGEAFEAVALRADGHQFEISITDAMVATVTDVEDSRD</sequence>